<keyword evidence="4" id="KW-0378">Hydrolase</keyword>
<comment type="caution">
    <text evidence="4">The sequence shown here is derived from an EMBL/GenBank/DDBJ whole genome shotgun (WGS) entry which is preliminary data.</text>
</comment>
<name>A0A561E7G1_9MICO</name>
<feature type="chain" id="PRO_5021750920" evidence="2">
    <location>
        <begin position="26"/>
        <end position="299"/>
    </location>
</feature>
<dbReference type="SMART" id="SM00645">
    <property type="entry name" value="Pept_C1"/>
    <property type="match status" value="1"/>
</dbReference>
<dbReference type="Gene3D" id="3.90.70.10">
    <property type="entry name" value="Cysteine proteinases"/>
    <property type="match status" value="1"/>
</dbReference>
<evidence type="ECO:0000313" key="5">
    <source>
        <dbReference type="Proteomes" id="UP000318297"/>
    </source>
</evidence>
<evidence type="ECO:0000256" key="1">
    <source>
        <dbReference type="ARBA" id="ARBA00008455"/>
    </source>
</evidence>
<dbReference type="Pfam" id="PF00112">
    <property type="entry name" value="Peptidase_C1"/>
    <property type="match status" value="1"/>
</dbReference>
<dbReference type="AlphaFoldDB" id="A0A561E7G1"/>
<keyword evidence="5" id="KW-1185">Reference proteome</keyword>
<dbReference type="EMBL" id="VIVQ01000001">
    <property type="protein sequence ID" value="TWE11539.1"/>
    <property type="molecule type" value="Genomic_DNA"/>
</dbReference>
<evidence type="ECO:0000313" key="4">
    <source>
        <dbReference type="EMBL" id="TWE11539.1"/>
    </source>
</evidence>
<dbReference type="SUPFAM" id="SSF54001">
    <property type="entry name" value="Cysteine proteinases"/>
    <property type="match status" value="1"/>
</dbReference>
<organism evidence="4 5">
    <name type="scientific">Rudaeicoccus suwonensis</name>
    <dbReference type="NCBI Taxonomy" id="657409"/>
    <lineage>
        <taxon>Bacteria</taxon>
        <taxon>Bacillati</taxon>
        <taxon>Actinomycetota</taxon>
        <taxon>Actinomycetes</taxon>
        <taxon>Micrococcales</taxon>
        <taxon>Dermacoccaceae</taxon>
        <taxon>Rudaeicoccus</taxon>
    </lineage>
</organism>
<dbReference type="PANTHER" id="PTHR12411">
    <property type="entry name" value="CYSTEINE PROTEASE FAMILY C1-RELATED"/>
    <property type="match status" value="1"/>
</dbReference>
<accession>A0A561E7G1</accession>
<dbReference type="GO" id="GO:0008234">
    <property type="term" value="F:cysteine-type peptidase activity"/>
    <property type="evidence" value="ECO:0007669"/>
    <property type="project" value="InterPro"/>
</dbReference>
<keyword evidence="2" id="KW-0732">Signal</keyword>
<sequence>MRKTPLLGAIAAVGALTLTAPQAMAAPNAATPSHRTTGVIQHVRHGMGLNIALAESMKHRNTSSGRALAVHALDSSSVPSSYSLESYALTPGNQGQVGSCVTWATGYSGYGILMNEEGISGAPMAPMYIYSQIVSDDDNGQDDGTTASIALPMEQQQGIDTQSDYTQGTTDYTDLPTQSEITNAANYELSGFQDLTTSGDLQTNIESAISQGEPVVIGFNARSSFENLNSSDYNYDPSPSEAVIGGHEVTIVGYDQTGVTIENSWGTDWGDNGFFTAPWSFITGSDISEVHAMGALVQN</sequence>
<dbReference type="CDD" id="cd02619">
    <property type="entry name" value="Peptidase_C1"/>
    <property type="match status" value="1"/>
</dbReference>
<dbReference type="Proteomes" id="UP000318297">
    <property type="component" value="Unassembled WGS sequence"/>
</dbReference>
<protein>
    <submittedName>
        <fullName evidence="4">Papain like protease</fullName>
    </submittedName>
</protein>
<dbReference type="InterPro" id="IPR013128">
    <property type="entry name" value="Peptidase_C1A"/>
</dbReference>
<dbReference type="GO" id="GO:0006508">
    <property type="term" value="P:proteolysis"/>
    <property type="evidence" value="ECO:0007669"/>
    <property type="project" value="UniProtKB-KW"/>
</dbReference>
<evidence type="ECO:0000256" key="2">
    <source>
        <dbReference type="SAM" id="SignalP"/>
    </source>
</evidence>
<dbReference type="RefSeq" id="WP_211841562.1">
    <property type="nucleotide sequence ID" value="NZ_VIVQ01000001.1"/>
</dbReference>
<gene>
    <name evidence="4" type="ORF">BKA23_0312</name>
</gene>
<feature type="signal peptide" evidence="2">
    <location>
        <begin position="1"/>
        <end position="25"/>
    </location>
</feature>
<evidence type="ECO:0000259" key="3">
    <source>
        <dbReference type="SMART" id="SM00645"/>
    </source>
</evidence>
<feature type="domain" description="Peptidase C1A papain C-terminal" evidence="3">
    <location>
        <begin position="78"/>
        <end position="291"/>
    </location>
</feature>
<proteinExistence type="inferred from homology"/>
<keyword evidence="4" id="KW-0645">Protease</keyword>
<reference evidence="4 5" key="1">
    <citation type="submission" date="2019-06" db="EMBL/GenBank/DDBJ databases">
        <title>Sequencing the genomes of 1000 actinobacteria strains.</title>
        <authorList>
            <person name="Klenk H.-P."/>
        </authorList>
    </citation>
    <scope>NUCLEOTIDE SEQUENCE [LARGE SCALE GENOMIC DNA]</scope>
    <source>
        <strain evidence="4 5">DSM 19560</strain>
    </source>
</reference>
<dbReference type="InterPro" id="IPR000668">
    <property type="entry name" value="Peptidase_C1A_C"/>
</dbReference>
<comment type="similarity">
    <text evidence="1">Belongs to the peptidase C1 family.</text>
</comment>
<dbReference type="InterPro" id="IPR038765">
    <property type="entry name" value="Papain-like_cys_pep_sf"/>
</dbReference>